<name>A0A8S3UM70_MYTED</name>
<evidence type="ECO:0000313" key="4">
    <source>
        <dbReference type="EMBL" id="CAG2244727.1"/>
    </source>
</evidence>
<keyword evidence="5" id="KW-1185">Reference proteome</keyword>
<sequence>MISIFIYTGERGFPTQLVLNDQEDIRECICSLGKKIRKDFKKSGKIQSSVRELEKDIQSLIDDIAKEEKKQIETKEPATKDKTKEKGKSPKDTKQKTSVKEEDIDLISLFKKMKHETIKLNSDLVTARKDSNIICEQIYSTGKDLGIDVVDEKQHDVKSSKETITCLLAENSYLDKIRDIAVGLCKQEDRKNQTVLSVKDTDKAVEIIQKELEKYLQMEEQIEKEKKDLSYHLAQAQFVCKNIKSSKDKNGEIRVSGRVTDKRTTSNAKPTETKTNTKEQHKNPQHDKKLNTPDNAQGYIAETLKELDDILTFINDEFNNLDHQNGEKDKLLNHVLNTTNKATSYVRNITENIKMEGKRFDVEAFAELSSFNDDIIELVTHVESLKTKYDKNLQEISQTQNQLQETKNECETLQHRLSKMAGARLTDGNPNITNLGDPNRPMKIGETYSELYDNEWTDTMDLCIQKLGKSCGEDIIIQHLFKTIVCCHKFCEEKSADMLKAGKENLKAAVTTLMILSSEAEVIKQAMDIRKMAAESTSDQLLESIRKSKKEITATYFKTMDKKILEMIMSTSFFNKCFKLCWKMVVQDPPMFLDEGPQKDKAFDKNVFREYTSSGTKVVFTVWPALYLHKNGALLVKGVVKVK</sequence>
<feature type="compositionally biased region" description="Basic and acidic residues" evidence="2">
    <location>
        <begin position="271"/>
        <end position="291"/>
    </location>
</feature>
<comment type="caution">
    <text evidence="4">The sequence shown here is derived from an EMBL/GenBank/DDBJ whole genome shotgun (WGS) entry which is preliminary data.</text>
</comment>
<evidence type="ECO:0000256" key="2">
    <source>
        <dbReference type="SAM" id="MobiDB-lite"/>
    </source>
</evidence>
<evidence type="ECO:0000313" key="5">
    <source>
        <dbReference type="Proteomes" id="UP000683360"/>
    </source>
</evidence>
<dbReference type="Pfam" id="PF16026">
    <property type="entry name" value="MIEAP"/>
    <property type="match status" value="1"/>
</dbReference>
<organism evidence="4 5">
    <name type="scientific">Mytilus edulis</name>
    <name type="common">Blue mussel</name>
    <dbReference type="NCBI Taxonomy" id="6550"/>
    <lineage>
        <taxon>Eukaryota</taxon>
        <taxon>Metazoa</taxon>
        <taxon>Spiralia</taxon>
        <taxon>Lophotrochozoa</taxon>
        <taxon>Mollusca</taxon>
        <taxon>Bivalvia</taxon>
        <taxon>Autobranchia</taxon>
        <taxon>Pteriomorphia</taxon>
        <taxon>Mytilida</taxon>
        <taxon>Mytiloidea</taxon>
        <taxon>Mytilidae</taxon>
        <taxon>Mytilinae</taxon>
        <taxon>Mytilus</taxon>
    </lineage>
</organism>
<feature type="coiled-coil region" evidence="1">
    <location>
        <begin position="382"/>
        <end position="423"/>
    </location>
</feature>
<evidence type="ECO:0000256" key="1">
    <source>
        <dbReference type="SAM" id="Coils"/>
    </source>
</evidence>
<protein>
    <recommendedName>
        <fullName evidence="3">Mitochondria-eating protein C-terminal domain-containing protein</fullName>
    </recommendedName>
</protein>
<reference evidence="4" key="1">
    <citation type="submission" date="2021-03" db="EMBL/GenBank/DDBJ databases">
        <authorList>
            <person name="Bekaert M."/>
        </authorList>
    </citation>
    <scope>NUCLEOTIDE SEQUENCE</scope>
</reference>
<feature type="domain" description="Mitochondria-eating protein C-terminal" evidence="3">
    <location>
        <begin position="441"/>
        <end position="640"/>
    </location>
</feature>
<gene>
    <name evidence="4" type="ORF">MEDL_56814</name>
</gene>
<dbReference type="InterPro" id="IPR031981">
    <property type="entry name" value="MIEAP_C"/>
</dbReference>
<evidence type="ECO:0000259" key="3">
    <source>
        <dbReference type="Pfam" id="PF16026"/>
    </source>
</evidence>
<accession>A0A8S3UM70</accession>
<keyword evidence="1" id="KW-0175">Coiled coil</keyword>
<proteinExistence type="predicted"/>
<dbReference type="Proteomes" id="UP000683360">
    <property type="component" value="Unassembled WGS sequence"/>
</dbReference>
<feature type="region of interest" description="Disordered" evidence="2">
    <location>
        <begin position="71"/>
        <end position="97"/>
    </location>
</feature>
<dbReference type="OrthoDB" id="6092140at2759"/>
<dbReference type="EMBL" id="CAJPWZ010002747">
    <property type="protein sequence ID" value="CAG2244727.1"/>
    <property type="molecule type" value="Genomic_DNA"/>
</dbReference>
<dbReference type="AlphaFoldDB" id="A0A8S3UM70"/>
<feature type="region of interest" description="Disordered" evidence="2">
    <location>
        <begin position="250"/>
        <end position="294"/>
    </location>
</feature>